<accession>A0A1N7BGW5</accession>
<keyword evidence="2" id="KW-1185">Reference proteome</keyword>
<reference evidence="2" key="1">
    <citation type="submission" date="2017-01" db="EMBL/GenBank/DDBJ databases">
        <authorList>
            <person name="Varghese N."/>
            <person name="Submissions S."/>
        </authorList>
    </citation>
    <scope>NUCLEOTIDE SEQUENCE [LARGE SCALE GENOMIC DNA]</scope>
    <source>
        <strain evidence="2">DM9</strain>
    </source>
</reference>
<evidence type="ECO:0000313" key="1">
    <source>
        <dbReference type="EMBL" id="SIR50542.1"/>
    </source>
</evidence>
<dbReference type="AlphaFoldDB" id="A0A1N7BGW5"/>
<dbReference type="STRING" id="1077936.SAMN05421545_3962"/>
<dbReference type="Proteomes" id="UP000185924">
    <property type="component" value="Unassembled WGS sequence"/>
</dbReference>
<name>A0A1N7BGW5_9BACT</name>
<dbReference type="EMBL" id="FTNM01000012">
    <property type="protein sequence ID" value="SIR50542.1"/>
    <property type="molecule type" value="Genomic_DNA"/>
</dbReference>
<gene>
    <name evidence="1" type="ORF">SAMN05421545_3962</name>
</gene>
<protein>
    <submittedName>
        <fullName evidence="1">Uncharacterized protein</fullName>
    </submittedName>
</protein>
<evidence type="ECO:0000313" key="2">
    <source>
        <dbReference type="Proteomes" id="UP000185924"/>
    </source>
</evidence>
<sequence>MWTIKSAFGPSYKTVSIDLGSGKTLVGEETYNADFAAVFYDVDLKLVTQELDTFKLGRATFHDENWHKSLRLDTVGNWFALPVKESSYSKLLLANRTNKMHQDTTFSPLELRYDSLWRAKHDDIPVYLYTGTSTIDSIRMNNIFVTYDYRIGYSEPFTFFVQSVEYLLDPISGRVKTKKVFERKEK</sequence>
<proteinExistence type="predicted"/>
<organism evidence="1 2">
    <name type="scientific">Pontibacter lucknowensis</name>
    <dbReference type="NCBI Taxonomy" id="1077936"/>
    <lineage>
        <taxon>Bacteria</taxon>
        <taxon>Pseudomonadati</taxon>
        <taxon>Bacteroidota</taxon>
        <taxon>Cytophagia</taxon>
        <taxon>Cytophagales</taxon>
        <taxon>Hymenobacteraceae</taxon>
        <taxon>Pontibacter</taxon>
    </lineage>
</organism>